<protein>
    <submittedName>
        <fullName evidence="1">Uncharacterized protein</fullName>
    </submittedName>
</protein>
<gene>
    <name evidence="1" type="ORF">G2W53_038190</name>
</gene>
<accession>A0A834W6J5</accession>
<name>A0A834W6J5_9FABA</name>
<reference evidence="1" key="1">
    <citation type="submission" date="2020-09" db="EMBL/GenBank/DDBJ databases">
        <title>Genome-Enabled Discovery of Anthraquinone Biosynthesis in Senna tora.</title>
        <authorList>
            <person name="Kang S.-H."/>
            <person name="Pandey R.P."/>
            <person name="Lee C.-M."/>
            <person name="Sim J.-S."/>
            <person name="Jeong J.-T."/>
            <person name="Choi B.-S."/>
            <person name="Jung M."/>
            <person name="Ginzburg D."/>
            <person name="Zhao K."/>
            <person name="Won S.Y."/>
            <person name="Oh T.-J."/>
            <person name="Yu Y."/>
            <person name="Kim N.-H."/>
            <person name="Lee O.R."/>
            <person name="Lee T.-H."/>
            <person name="Bashyal P."/>
            <person name="Kim T.-S."/>
            <person name="Lee W.-H."/>
            <person name="Kawkins C."/>
            <person name="Kim C.-K."/>
            <person name="Kim J.S."/>
            <person name="Ahn B.O."/>
            <person name="Rhee S.Y."/>
            <person name="Sohng J.K."/>
        </authorList>
    </citation>
    <scope>NUCLEOTIDE SEQUENCE</scope>
    <source>
        <tissue evidence="1">Leaf</tissue>
    </source>
</reference>
<organism evidence="1 2">
    <name type="scientific">Senna tora</name>
    <dbReference type="NCBI Taxonomy" id="362788"/>
    <lineage>
        <taxon>Eukaryota</taxon>
        <taxon>Viridiplantae</taxon>
        <taxon>Streptophyta</taxon>
        <taxon>Embryophyta</taxon>
        <taxon>Tracheophyta</taxon>
        <taxon>Spermatophyta</taxon>
        <taxon>Magnoliopsida</taxon>
        <taxon>eudicotyledons</taxon>
        <taxon>Gunneridae</taxon>
        <taxon>Pentapetalae</taxon>
        <taxon>rosids</taxon>
        <taxon>fabids</taxon>
        <taxon>Fabales</taxon>
        <taxon>Fabaceae</taxon>
        <taxon>Caesalpinioideae</taxon>
        <taxon>Cassia clade</taxon>
        <taxon>Senna</taxon>
    </lineage>
</organism>
<comment type="caution">
    <text evidence="1">The sequence shown here is derived from an EMBL/GenBank/DDBJ whole genome shotgun (WGS) entry which is preliminary data.</text>
</comment>
<evidence type="ECO:0000313" key="2">
    <source>
        <dbReference type="Proteomes" id="UP000634136"/>
    </source>
</evidence>
<sequence>MSTRAKTSSLHSRDVFDGMKTHEIPQIKVHGFGF</sequence>
<dbReference type="AlphaFoldDB" id="A0A834W6J5"/>
<dbReference type="Proteomes" id="UP000634136">
    <property type="component" value="Unassembled WGS sequence"/>
</dbReference>
<dbReference type="EMBL" id="JAAIUW010000012">
    <property type="protein sequence ID" value="KAF7806029.1"/>
    <property type="molecule type" value="Genomic_DNA"/>
</dbReference>
<evidence type="ECO:0000313" key="1">
    <source>
        <dbReference type="EMBL" id="KAF7806029.1"/>
    </source>
</evidence>
<proteinExistence type="predicted"/>
<keyword evidence="2" id="KW-1185">Reference proteome</keyword>